<proteinExistence type="predicted"/>
<feature type="transmembrane region" description="Helical" evidence="1">
    <location>
        <begin position="115"/>
        <end position="134"/>
    </location>
</feature>
<feature type="transmembrane region" description="Helical" evidence="1">
    <location>
        <begin position="441"/>
        <end position="462"/>
    </location>
</feature>
<dbReference type="RefSeq" id="WP_249282754.1">
    <property type="nucleotide sequence ID" value="NZ_JACRST010000008.1"/>
</dbReference>
<dbReference type="Proteomes" id="UP000653127">
    <property type="component" value="Unassembled WGS sequence"/>
</dbReference>
<keyword evidence="3" id="KW-1185">Reference proteome</keyword>
<feature type="transmembrane region" description="Helical" evidence="1">
    <location>
        <begin position="79"/>
        <end position="103"/>
    </location>
</feature>
<protein>
    <submittedName>
        <fullName evidence="2">Uncharacterized protein</fullName>
    </submittedName>
</protein>
<dbReference type="EMBL" id="JACRST010000008">
    <property type="protein sequence ID" value="MBC8546675.1"/>
    <property type="molecule type" value="Genomic_DNA"/>
</dbReference>
<sequence>MEQQEKRRKGWSLKGWLSSFSGIHPPKGGRAEEKAAFLGEQETGSGVFGTHSLLTMVAVVTLFLQLISFITTWNGARVYLGGVFFLAPLLFALAIQCTVYFLSNSLRDKIAPMRVVVLLIATACSTYYSYIGVYNTVNPPQHYLETRYEEISRDLTGRYDQIQAGITSDVRNRMDALFDTLTRGQTELAMEQARLESCQEELSGVGAGLSSQISTPNRANYSRYEDYVAAYNAYLSSVAQNSGIEYSANQQAILGKYGFESQAEFAEALASCTSRLNTLESTVGKLADQYAGGAGEDFAASAGALRAALEERFADALESGSLPDSTEAVFSQLGMIGRELGYAGGDLGEALARLRVGLTYVGQPLLQPFERIAEELDGGKATEETAMELKSELDTQVLRAISIINTLSPEADLSADAAEYLIHDLYLLPLVNLTAADTAGMARFCLLMAALIDLLTILFSLVTRRERPVHTLTRTKQVVNNEALFARQVYGCLMFCPGEGGATERLGAFLRRFSVSEVTADNGYSLYATKSSLEGHGQLLALLCQLNYARIIPAESYDELRRDRCRAADGEPLCTFIPGFDDPREEIILLRSSFQYWANEQLSRWEDLPDAQEETVLEPLWTGGTL</sequence>
<evidence type="ECO:0000313" key="3">
    <source>
        <dbReference type="Proteomes" id="UP000653127"/>
    </source>
</evidence>
<dbReference type="AlphaFoldDB" id="A0A926E0Q7"/>
<reference evidence="2" key="1">
    <citation type="submission" date="2020-08" db="EMBL/GenBank/DDBJ databases">
        <title>Genome public.</title>
        <authorList>
            <person name="Liu C."/>
            <person name="Sun Q."/>
        </authorList>
    </citation>
    <scope>NUCLEOTIDE SEQUENCE</scope>
    <source>
        <strain evidence="2">NSJ-31</strain>
    </source>
</reference>
<organism evidence="2 3">
    <name type="scientific">Ligaoa zhengdingensis</name>
    <dbReference type="NCBI Taxonomy" id="2763658"/>
    <lineage>
        <taxon>Bacteria</taxon>
        <taxon>Bacillati</taxon>
        <taxon>Bacillota</taxon>
        <taxon>Clostridia</taxon>
        <taxon>Eubacteriales</taxon>
        <taxon>Oscillospiraceae</taxon>
        <taxon>Ligaoa</taxon>
    </lineage>
</organism>
<feature type="transmembrane region" description="Helical" evidence="1">
    <location>
        <begin position="53"/>
        <end position="73"/>
    </location>
</feature>
<keyword evidence="1" id="KW-0472">Membrane</keyword>
<evidence type="ECO:0000256" key="1">
    <source>
        <dbReference type="SAM" id="Phobius"/>
    </source>
</evidence>
<keyword evidence="1" id="KW-1133">Transmembrane helix</keyword>
<comment type="caution">
    <text evidence="2">The sequence shown here is derived from an EMBL/GenBank/DDBJ whole genome shotgun (WGS) entry which is preliminary data.</text>
</comment>
<gene>
    <name evidence="2" type="ORF">H8711_06965</name>
</gene>
<evidence type="ECO:0000313" key="2">
    <source>
        <dbReference type="EMBL" id="MBC8546675.1"/>
    </source>
</evidence>
<keyword evidence="1" id="KW-0812">Transmembrane</keyword>
<accession>A0A926E0Q7</accession>
<name>A0A926E0Q7_9FIRM</name>